<dbReference type="Gene3D" id="3.40.50.300">
    <property type="entry name" value="P-loop containing nucleotide triphosphate hydrolases"/>
    <property type="match status" value="1"/>
</dbReference>
<gene>
    <name evidence="1" type="ORF">C8D87_11435</name>
</gene>
<organism evidence="1 2">
    <name type="scientific">Lentzea atacamensis</name>
    <dbReference type="NCBI Taxonomy" id="531938"/>
    <lineage>
        <taxon>Bacteria</taxon>
        <taxon>Bacillati</taxon>
        <taxon>Actinomycetota</taxon>
        <taxon>Actinomycetes</taxon>
        <taxon>Pseudonocardiales</taxon>
        <taxon>Pseudonocardiaceae</taxon>
        <taxon>Lentzea</taxon>
    </lineage>
</organism>
<sequence length="371" mass="39008">MTAAALHARLITHGAPAGHVGHLAHGPARLTLRADTPAVIPAVTAALHAYLPTASGAGWTLTVRTTARIDTDLAAAVCTGAAVDVGPAQLAHPCTLPAAALWWLPQPRILVYRDNERREVTLTGHPEPVRPWAARLARQLVTAQLVDAGAVHAHAAAFAHRGGGVLIAGLAGAGKTTCLLAGLRATDGHFVANDRVLLLPDSTGLTAYAWPAPLRAAPGTLRAVDGLDVFTHARGEQEKTDIDPALLAGRVGSGITGSTCPRLMLWPARTRNPHQPEAVPADEVRATLANTRLFLHDPDTGRSSHLNHWLVPLPDFAALDQARDTVIGLLAALPCVRIAVTDDIDQLIRDLNTVLTTVRSAATTPVPREQP</sequence>
<protein>
    <submittedName>
        <fullName evidence="1">Uncharacterized protein</fullName>
    </submittedName>
</protein>
<dbReference type="SUPFAM" id="SSF53795">
    <property type="entry name" value="PEP carboxykinase-like"/>
    <property type="match status" value="1"/>
</dbReference>
<name>A0ABX9DVU5_9PSEU</name>
<evidence type="ECO:0000313" key="1">
    <source>
        <dbReference type="EMBL" id="RAS59423.1"/>
    </source>
</evidence>
<dbReference type="InterPro" id="IPR027417">
    <property type="entry name" value="P-loop_NTPase"/>
</dbReference>
<accession>A0ABX9DVU5</accession>
<keyword evidence="2" id="KW-1185">Reference proteome</keyword>
<dbReference type="EMBL" id="QLTT01000014">
    <property type="protein sequence ID" value="RAS59423.1"/>
    <property type="molecule type" value="Genomic_DNA"/>
</dbReference>
<dbReference type="Proteomes" id="UP000248714">
    <property type="component" value="Unassembled WGS sequence"/>
</dbReference>
<proteinExistence type="predicted"/>
<evidence type="ECO:0000313" key="2">
    <source>
        <dbReference type="Proteomes" id="UP000248714"/>
    </source>
</evidence>
<reference evidence="1 2" key="1">
    <citation type="submission" date="2018-06" db="EMBL/GenBank/DDBJ databases">
        <title>Genomic Encyclopedia of Type Strains, Phase IV (KMG-IV): sequencing the most valuable type-strain genomes for metagenomic binning, comparative biology and taxonomic classification.</title>
        <authorList>
            <person name="Goeker M."/>
        </authorList>
    </citation>
    <scope>NUCLEOTIDE SEQUENCE [LARGE SCALE GENOMIC DNA]</scope>
    <source>
        <strain evidence="1 2">DSM 45479</strain>
    </source>
</reference>
<comment type="caution">
    <text evidence="1">The sequence shown here is derived from an EMBL/GenBank/DDBJ whole genome shotgun (WGS) entry which is preliminary data.</text>
</comment>